<evidence type="ECO:0000313" key="2">
    <source>
        <dbReference type="EMBL" id="MFJ2821565.1"/>
    </source>
</evidence>
<feature type="compositionally biased region" description="Low complexity" evidence="1">
    <location>
        <begin position="35"/>
        <end position="50"/>
    </location>
</feature>
<dbReference type="EMBL" id="JBIUYY010000004">
    <property type="protein sequence ID" value="MFJ2821565.1"/>
    <property type="molecule type" value="Genomic_DNA"/>
</dbReference>
<evidence type="ECO:0000313" key="3">
    <source>
        <dbReference type="Proteomes" id="UP001617351"/>
    </source>
</evidence>
<accession>A0ABW8EEA7</accession>
<keyword evidence="3" id="KW-1185">Reference proteome</keyword>
<name>A0ABW8EEA7_STRT5</name>
<organism evidence="2 3">
    <name type="scientific">Streptomyces toxytricini</name>
    <name type="common">Actinomyces toxytricini</name>
    <dbReference type="NCBI Taxonomy" id="67369"/>
    <lineage>
        <taxon>Bacteria</taxon>
        <taxon>Bacillati</taxon>
        <taxon>Actinomycetota</taxon>
        <taxon>Actinomycetes</taxon>
        <taxon>Kitasatosporales</taxon>
        <taxon>Streptomycetaceae</taxon>
        <taxon>Streptomyces</taxon>
    </lineage>
</organism>
<comment type="caution">
    <text evidence="2">The sequence shown here is derived from an EMBL/GenBank/DDBJ whole genome shotgun (WGS) entry which is preliminary data.</text>
</comment>
<dbReference type="Proteomes" id="UP001617351">
    <property type="component" value="Unassembled WGS sequence"/>
</dbReference>
<gene>
    <name evidence="2" type="ORF">ACIO7M_10665</name>
</gene>
<protein>
    <submittedName>
        <fullName evidence="2">Uncharacterized protein</fullName>
    </submittedName>
</protein>
<dbReference type="RefSeq" id="WP_402379574.1">
    <property type="nucleotide sequence ID" value="NZ_JBIUYY010000004.1"/>
</dbReference>
<proteinExistence type="predicted"/>
<sequence length="98" mass="10200">MKGPSVPGAGRTLRTLPPGGPPPIYIRSTARSRTRIPAPNRRPAAPARPAVGFDLSEDSAHRPLQPPAVDPPLRLDCFAAAVPRNGPFTHVVVGAALG</sequence>
<reference evidence="2 3" key="1">
    <citation type="submission" date="2024-10" db="EMBL/GenBank/DDBJ databases">
        <title>The Natural Products Discovery Center: Release of the First 8490 Sequenced Strains for Exploring Actinobacteria Biosynthetic Diversity.</title>
        <authorList>
            <person name="Kalkreuter E."/>
            <person name="Kautsar S.A."/>
            <person name="Yang D."/>
            <person name="Bader C.D."/>
            <person name="Teijaro C.N."/>
            <person name="Fluegel L."/>
            <person name="Davis C.M."/>
            <person name="Simpson J.R."/>
            <person name="Lauterbach L."/>
            <person name="Steele A.D."/>
            <person name="Gui C."/>
            <person name="Meng S."/>
            <person name="Li G."/>
            <person name="Viehrig K."/>
            <person name="Ye F."/>
            <person name="Su P."/>
            <person name="Kiefer A.F."/>
            <person name="Nichols A."/>
            <person name="Cepeda A.J."/>
            <person name="Yan W."/>
            <person name="Fan B."/>
            <person name="Jiang Y."/>
            <person name="Adhikari A."/>
            <person name="Zheng C.-J."/>
            <person name="Schuster L."/>
            <person name="Cowan T.M."/>
            <person name="Smanski M.J."/>
            <person name="Chevrette M.G."/>
            <person name="De Carvalho L.P.S."/>
            <person name="Shen B."/>
        </authorList>
    </citation>
    <scope>NUCLEOTIDE SEQUENCE [LARGE SCALE GENOMIC DNA]</scope>
    <source>
        <strain evidence="2 3">NPDC087220</strain>
    </source>
</reference>
<evidence type="ECO:0000256" key="1">
    <source>
        <dbReference type="SAM" id="MobiDB-lite"/>
    </source>
</evidence>
<feature type="region of interest" description="Disordered" evidence="1">
    <location>
        <begin position="1"/>
        <end position="50"/>
    </location>
</feature>